<dbReference type="STRING" id="41427.A0A182J1R7"/>
<name>A0A182J1R7_ANOAO</name>
<dbReference type="VEuPathDB" id="VectorBase:AATE009707"/>
<feature type="region of interest" description="Disordered" evidence="1">
    <location>
        <begin position="291"/>
        <end position="310"/>
    </location>
</feature>
<reference evidence="2" key="1">
    <citation type="submission" date="2022-08" db="UniProtKB">
        <authorList>
            <consortium name="EnsemblMetazoa"/>
        </authorList>
    </citation>
    <scope>IDENTIFICATION</scope>
    <source>
        <strain evidence="2">EBRO</strain>
    </source>
</reference>
<feature type="region of interest" description="Disordered" evidence="1">
    <location>
        <begin position="356"/>
        <end position="377"/>
    </location>
</feature>
<sequence>LCFFLKKSCEITAPQRTMWKSAVFFTLLLGYTSAGSASWSEDISVHNKHYSQHESSVYAARKAAAERLQQHQAAALVASGSSTGPCDTICYNSYTADAGDAETIGQGTVGFAPAVGSSQKYSSSSSRHEASVSNVHAAPVVYPVASSTGARSSFSSSSSSRLQSSSLNAGQPVLAQLYGTGVESHGRTHSNVIATGGSREGTYIQPLVYPVPAPQTHASQTSFNERSSQERSVVSRPVVTRVIYTAAPVGGASHASSDYATRSSFVAAADEQQHVQPVMYPTANSDYSRNYAASQHQDQQYRQYPAKPSTYEVYPKPQYYASGRSRSEDAATSQTTYDSAGRVVNLNIIQPIPSVERVEEHSRTQQRAESTQTVQRQPDLYQARGGIEHQDQDTQLNLESDVVDGTSTDRTDLAAPVAPRREQTGSVRTGTSYVASVGSTNRHANVAQSSEGQRRVTYHRTPEYVPVVSGSNYESASEQQQRHVSSHAGNSFVVPVVVQPMPQTSSSTANRYSSSSSSAQEHRANTHGGAGSPGTYYTAAGSVPSYGSQYASAAHSNSRYKALQGGSFHHYPIANDEMGRRFGATGVAGGYGADTDLHDIMSESETLARLQAQNVHNGAVTGSATIDTDTRFGGGSDAEGLGTMPGGFQRTKSWSSSSKWASEQHYGDDGKPKTFSMLSTAESEKHNINGKTTGYKAATTTLEDDGKVSTYSLHTA</sequence>
<dbReference type="AlphaFoldDB" id="A0A182J1R7"/>
<feature type="region of interest" description="Disordered" evidence="1">
    <location>
        <begin position="652"/>
        <end position="673"/>
    </location>
</feature>
<feature type="compositionally biased region" description="Low complexity" evidence="1">
    <location>
        <begin position="652"/>
        <end position="661"/>
    </location>
</feature>
<accession>A0A182J1R7</accession>
<evidence type="ECO:0000313" key="2">
    <source>
        <dbReference type="EnsemblMetazoa" id="AATE009707-PA.1"/>
    </source>
</evidence>
<feature type="compositionally biased region" description="Polar residues" evidence="1">
    <location>
        <begin position="365"/>
        <end position="376"/>
    </location>
</feature>
<dbReference type="EnsemblMetazoa" id="AATE009707-RA">
    <property type="protein sequence ID" value="AATE009707-PA.1"/>
    <property type="gene ID" value="AATE009707"/>
</dbReference>
<feature type="compositionally biased region" description="Low complexity" evidence="1">
    <location>
        <begin position="502"/>
        <end position="518"/>
    </location>
</feature>
<feature type="region of interest" description="Disordered" evidence="1">
    <location>
        <begin position="502"/>
        <end position="532"/>
    </location>
</feature>
<proteinExistence type="predicted"/>
<evidence type="ECO:0000256" key="1">
    <source>
        <dbReference type="SAM" id="MobiDB-lite"/>
    </source>
</evidence>
<organism evidence="2">
    <name type="scientific">Anopheles atroparvus</name>
    <name type="common">European mosquito</name>
    <dbReference type="NCBI Taxonomy" id="41427"/>
    <lineage>
        <taxon>Eukaryota</taxon>
        <taxon>Metazoa</taxon>
        <taxon>Ecdysozoa</taxon>
        <taxon>Arthropoda</taxon>
        <taxon>Hexapoda</taxon>
        <taxon>Insecta</taxon>
        <taxon>Pterygota</taxon>
        <taxon>Neoptera</taxon>
        <taxon>Endopterygota</taxon>
        <taxon>Diptera</taxon>
        <taxon>Nematocera</taxon>
        <taxon>Culicoidea</taxon>
        <taxon>Culicidae</taxon>
        <taxon>Anophelinae</taxon>
        <taxon>Anopheles</taxon>
    </lineage>
</organism>
<feature type="compositionally biased region" description="Polar residues" evidence="1">
    <location>
        <begin position="291"/>
        <end position="302"/>
    </location>
</feature>
<protein>
    <submittedName>
        <fullName evidence="2">Uncharacterized protein</fullName>
    </submittedName>
</protein>